<dbReference type="AlphaFoldDB" id="A0A8T1I4A7"/>
<evidence type="ECO:0008006" key="3">
    <source>
        <dbReference type="Google" id="ProtNLM"/>
    </source>
</evidence>
<sequence length="167" mass="18506">FKARYRKLFVRWCLDAVEADLTRKLNVLEAVQFSIEAWAGEVRNSGEYLDAIASEELAALSAMMKGLDVSVNASEYVAIDDEIDVHEPDAIVGEATVSDDDDKPEKEEDNTIAPTLALKHCMELSAYLLQCGGDTDHARNGLQAVMALVRASTVKAKRQRTMREFLV</sequence>
<reference evidence="1" key="1">
    <citation type="submission" date="2018-05" db="EMBL/GenBank/DDBJ databases">
        <title>Effector identification in a new, highly contiguous assembly of the strawberry crown rot pathogen Phytophthora cactorum.</title>
        <authorList>
            <person name="Armitage A.D."/>
            <person name="Nellist C.F."/>
            <person name="Bates H."/>
            <person name="Vickerstaff R.J."/>
            <person name="Harrison R.J."/>
        </authorList>
    </citation>
    <scope>NUCLEOTIDE SEQUENCE</scope>
    <source>
        <strain evidence="1">P421</strain>
    </source>
</reference>
<comment type="caution">
    <text evidence="1">The sequence shown here is derived from an EMBL/GenBank/DDBJ whole genome shotgun (WGS) entry which is preliminary data.</text>
</comment>
<feature type="non-terminal residue" evidence="1">
    <location>
        <position position="1"/>
    </location>
</feature>
<proteinExistence type="predicted"/>
<name>A0A8T1I4A7_9STRA</name>
<accession>A0A8T1I4A7</accession>
<dbReference type="Proteomes" id="UP000760860">
    <property type="component" value="Unassembled WGS sequence"/>
</dbReference>
<evidence type="ECO:0000313" key="2">
    <source>
        <dbReference type="Proteomes" id="UP000760860"/>
    </source>
</evidence>
<protein>
    <recommendedName>
        <fullName evidence="3">DDE-1 domain-containing protein</fullName>
    </recommendedName>
</protein>
<organism evidence="1 2">
    <name type="scientific">Phytophthora cactorum</name>
    <dbReference type="NCBI Taxonomy" id="29920"/>
    <lineage>
        <taxon>Eukaryota</taxon>
        <taxon>Sar</taxon>
        <taxon>Stramenopiles</taxon>
        <taxon>Oomycota</taxon>
        <taxon>Peronosporomycetes</taxon>
        <taxon>Peronosporales</taxon>
        <taxon>Peronosporaceae</taxon>
        <taxon>Phytophthora</taxon>
    </lineage>
</organism>
<evidence type="ECO:0000313" key="1">
    <source>
        <dbReference type="EMBL" id="KAG3219183.1"/>
    </source>
</evidence>
<gene>
    <name evidence="1" type="ORF">PC129_g10013</name>
</gene>
<dbReference type="EMBL" id="RCMV01000323">
    <property type="protein sequence ID" value="KAG3219183.1"/>
    <property type="molecule type" value="Genomic_DNA"/>
</dbReference>